<accession>A0A7J4XPH9</accession>
<feature type="transmembrane region" description="Helical" evidence="1">
    <location>
        <begin position="34"/>
        <end position="55"/>
    </location>
</feature>
<dbReference type="EMBL" id="VWMK01000001">
    <property type="protein sequence ID" value="KAA3770719.1"/>
    <property type="molecule type" value="Genomic_DNA"/>
</dbReference>
<dbReference type="AlphaFoldDB" id="A0A7J4XPH9"/>
<gene>
    <name evidence="2" type="ORF">F3F73_01870</name>
</gene>
<organism evidence="2 3">
    <name type="scientific">Bacteroides salyersiae</name>
    <dbReference type="NCBI Taxonomy" id="291644"/>
    <lineage>
        <taxon>Bacteria</taxon>
        <taxon>Pseudomonadati</taxon>
        <taxon>Bacteroidota</taxon>
        <taxon>Bacteroidia</taxon>
        <taxon>Bacteroidales</taxon>
        <taxon>Bacteroidaceae</taxon>
        <taxon>Bacteroides</taxon>
    </lineage>
</organism>
<keyword evidence="1" id="KW-0472">Membrane</keyword>
<protein>
    <submittedName>
        <fullName evidence="2">Uncharacterized protein</fullName>
    </submittedName>
</protein>
<evidence type="ECO:0000313" key="2">
    <source>
        <dbReference type="EMBL" id="KAA3770719.1"/>
    </source>
</evidence>
<evidence type="ECO:0000313" key="3">
    <source>
        <dbReference type="Proteomes" id="UP000422221"/>
    </source>
</evidence>
<dbReference type="Proteomes" id="UP000422221">
    <property type="component" value="Unassembled WGS sequence"/>
</dbReference>
<evidence type="ECO:0000256" key="1">
    <source>
        <dbReference type="SAM" id="Phobius"/>
    </source>
</evidence>
<name>A0A7J4XPH9_9BACE</name>
<keyword evidence="1" id="KW-1133">Transmembrane helix</keyword>
<reference evidence="2 3" key="1">
    <citation type="journal article" date="2019" name="Nat. Med.">
        <title>A library of human gut bacterial isolates paired with longitudinal multiomics data enables mechanistic microbiome research.</title>
        <authorList>
            <person name="Poyet M."/>
            <person name="Groussin M."/>
            <person name="Gibbons S.M."/>
            <person name="Avila-Pacheco J."/>
            <person name="Jiang X."/>
            <person name="Kearney S.M."/>
            <person name="Perrotta A.R."/>
            <person name="Berdy B."/>
            <person name="Zhao S."/>
            <person name="Lieberman T.D."/>
            <person name="Swanson P.K."/>
            <person name="Smith M."/>
            <person name="Roesemann S."/>
            <person name="Alexander J.E."/>
            <person name="Rich S.A."/>
            <person name="Livny J."/>
            <person name="Vlamakis H."/>
            <person name="Clish C."/>
            <person name="Bullock K."/>
            <person name="Deik A."/>
            <person name="Scott J."/>
            <person name="Pierce K.A."/>
            <person name="Xavier R.J."/>
            <person name="Alm E.J."/>
        </authorList>
    </citation>
    <scope>NUCLEOTIDE SEQUENCE [LARGE SCALE GENOMIC DNA]</scope>
    <source>
        <strain evidence="2 3">BIOML-A10</strain>
    </source>
</reference>
<proteinExistence type="predicted"/>
<keyword evidence="1" id="KW-0812">Transmembrane</keyword>
<sequence length="65" mass="7479">MANIKETMKGKKYPGQTARICDKRQMCCDEQHHFVMNGYLLFIFSINILTSLLYARDTGMLSSQS</sequence>
<comment type="caution">
    <text evidence="2">The sequence shown here is derived from an EMBL/GenBank/DDBJ whole genome shotgun (WGS) entry which is preliminary data.</text>
</comment>